<dbReference type="RefSeq" id="WP_037299912.1">
    <property type="nucleotide sequence ID" value="NZ_ATAX01000028.1"/>
</dbReference>
<evidence type="ECO:0008006" key="3">
    <source>
        <dbReference type="Google" id="ProtNLM"/>
    </source>
</evidence>
<dbReference type="EMBL" id="ATAX01000028">
    <property type="protein sequence ID" value="EWM52813.1"/>
    <property type="molecule type" value="Genomic_DNA"/>
</dbReference>
<dbReference type="OrthoDB" id="9797191at2"/>
<comment type="caution">
    <text evidence="1">The sequence shown here is derived from an EMBL/GenBank/DDBJ whole genome shotgun (WGS) entry which is preliminary data.</text>
</comment>
<gene>
    <name evidence="1" type="ORF">RF007C_14460</name>
</gene>
<keyword evidence="2" id="KW-1185">Reference proteome</keyword>
<dbReference type="InterPro" id="IPR007391">
    <property type="entry name" value="Vancomycin_resist_VanW"/>
</dbReference>
<protein>
    <recommendedName>
        <fullName evidence="3">Vancomycin resistance protein</fullName>
    </recommendedName>
</protein>
<organism evidence="1 2">
    <name type="scientific">Ruminococcus flavefaciens 007c</name>
    <dbReference type="NCBI Taxonomy" id="1341157"/>
    <lineage>
        <taxon>Bacteria</taxon>
        <taxon>Bacillati</taxon>
        <taxon>Bacillota</taxon>
        <taxon>Clostridia</taxon>
        <taxon>Eubacteriales</taxon>
        <taxon>Oscillospiraceae</taxon>
        <taxon>Ruminococcus</taxon>
    </lineage>
</organism>
<dbReference type="Pfam" id="PF04294">
    <property type="entry name" value="VanW"/>
    <property type="match status" value="1"/>
</dbReference>
<reference evidence="1 2" key="1">
    <citation type="journal article" date="2014" name="PLoS ONE">
        <title>Rumen cellulosomics: divergent fiber-degrading strategies revealed by comparative genome-wide analysis of six ruminococcal strains.</title>
        <authorList>
            <person name="Dassa B."/>
            <person name="Borovok I."/>
            <person name="Ruimy-Israeli V."/>
            <person name="Lamed R."/>
            <person name="Flint H.J."/>
            <person name="Duncan S.H."/>
            <person name="Henrissat B."/>
            <person name="Coutinho P."/>
            <person name="Morrison M."/>
            <person name="Mosoni P."/>
            <person name="Yeoman C.J."/>
            <person name="White B.A."/>
            <person name="Bayer E.A."/>
        </authorList>
    </citation>
    <scope>NUCLEOTIDE SEQUENCE [LARGE SCALE GENOMIC DNA]</scope>
    <source>
        <strain evidence="1 2">007c</strain>
    </source>
</reference>
<dbReference type="InterPro" id="IPR052913">
    <property type="entry name" value="Glycopeptide_resist_protein"/>
</dbReference>
<dbReference type="Proteomes" id="UP000019365">
    <property type="component" value="Unassembled WGS sequence"/>
</dbReference>
<proteinExistence type="predicted"/>
<dbReference type="eggNOG" id="COG2720">
    <property type="taxonomic scope" value="Bacteria"/>
</dbReference>
<dbReference type="PATRIC" id="fig|1341157.4.peg.2286"/>
<evidence type="ECO:0000313" key="1">
    <source>
        <dbReference type="EMBL" id="EWM52813.1"/>
    </source>
</evidence>
<dbReference type="PANTHER" id="PTHR35788:SF1">
    <property type="entry name" value="EXPORTED PROTEIN"/>
    <property type="match status" value="1"/>
</dbReference>
<name>W7UFV0_RUMFL</name>
<evidence type="ECO:0000313" key="2">
    <source>
        <dbReference type="Proteomes" id="UP000019365"/>
    </source>
</evidence>
<accession>W7UFV0</accession>
<sequence>MGRKLFCEISPFTYAISEKKCIMMRNLINAFTARNLADTRQEKELEYVICRHNSLIRRRLGNVNMQLQENKAVNLSIAAPKVNKVIIRPGEIFSFWHLVGKISEKKGYKEGLTIFGDHASSGIGGGMCQMTNLIHWMILHSDMEIVEHHHHDGLDLFPDFQRKIPFGTGTSIMYNYLDYRFRNTTDRTYQLIVYTTDEYLCGELRADSRQRYKYHISAENVYFSREGKDVYRNSEVYRDKVDRITGEHVGKELIRRNHAKVLYDTAGLEIRDDNAAAGAAHVLCA</sequence>
<dbReference type="AlphaFoldDB" id="W7UFV0"/>
<dbReference type="PANTHER" id="PTHR35788">
    <property type="entry name" value="EXPORTED PROTEIN-RELATED"/>
    <property type="match status" value="1"/>
</dbReference>